<dbReference type="InterPro" id="IPR029063">
    <property type="entry name" value="SAM-dependent_MTases_sf"/>
</dbReference>
<keyword evidence="2" id="KW-1185">Reference proteome</keyword>
<gene>
    <name evidence="1" type="ORF">DNFV4_01759</name>
</gene>
<sequence>MKPSVALHDPLTLTDNILVQRAWRIPDLVIYQQGQDEWWVAPLDDNLPLVRLNRVGMEMLGSMTGQITVGALVEKYGKWVCGPDGQSGLWHLQRWALPNYSLCYFGTEPPGGHRHKAKWDVLLQQIREGWSGQEGFEGEAHLADFHVQDLKEAAEDDGHFDLIETTVSHLFREPNEALGGLTYGRLLIKQLRRLGWFTPKPKVILEVGGGLGYVAREMGKDLLPFEKQGIHYLSLDVTRPFLSLQWRRAKEGGWTCTGTQANGEFLPLKDHSIDLVIDNENMADMTPAKLSKQELLTGRGETPLHQEALDWIRRLRLPIETDPPDEVIFNLGPLRFVAELWRVLKPGGRAFLTEFGIEEGWPAPVKLPGHTEYEVQYTHLRQAVRWLGFQERYLPLPPFLGIKPDTKVLCTGAAYTIQRFCQALGRPFAVRAYTEQELAGAIKEMLPKLIGCHYHDIADPAWFGLIDFKVLLLEKPGGAPRPAYQNASGYRWYSQK</sequence>
<dbReference type="AlphaFoldDB" id="A0AA86MYC1"/>
<dbReference type="Proteomes" id="UP001179121">
    <property type="component" value="Chromosome"/>
</dbReference>
<dbReference type="RefSeq" id="WP_289268264.1">
    <property type="nucleotide sequence ID" value="NZ_OX365700.1"/>
</dbReference>
<dbReference type="SUPFAM" id="SSF53335">
    <property type="entry name" value="S-adenosyl-L-methionine-dependent methyltransferases"/>
    <property type="match status" value="1"/>
</dbReference>
<organism evidence="1 2">
    <name type="scientific">Nitrospira tepida</name>
    <dbReference type="NCBI Taxonomy" id="2973512"/>
    <lineage>
        <taxon>Bacteria</taxon>
        <taxon>Pseudomonadati</taxon>
        <taxon>Nitrospirota</taxon>
        <taxon>Nitrospiria</taxon>
        <taxon>Nitrospirales</taxon>
        <taxon>Nitrospiraceae</taxon>
        <taxon>Nitrospira</taxon>
    </lineage>
</organism>
<name>A0AA86MYC1_9BACT</name>
<dbReference type="EMBL" id="OX365700">
    <property type="protein sequence ID" value="CAI4031335.1"/>
    <property type="molecule type" value="Genomic_DNA"/>
</dbReference>
<evidence type="ECO:0000313" key="2">
    <source>
        <dbReference type="Proteomes" id="UP001179121"/>
    </source>
</evidence>
<proteinExistence type="predicted"/>
<dbReference type="KEGG" id="nti:DNFV4_01759"/>
<reference evidence="1" key="1">
    <citation type="submission" date="2022-10" db="EMBL/GenBank/DDBJ databases">
        <authorList>
            <person name="Koch H."/>
        </authorList>
    </citation>
    <scope>NUCLEOTIDE SEQUENCE</scope>
    <source>
        <strain evidence="1">DNF</strain>
    </source>
</reference>
<evidence type="ECO:0000313" key="1">
    <source>
        <dbReference type="EMBL" id="CAI4031335.1"/>
    </source>
</evidence>
<dbReference type="Gene3D" id="3.40.50.150">
    <property type="entry name" value="Vaccinia Virus protein VP39"/>
    <property type="match status" value="1"/>
</dbReference>
<accession>A0AA86MYC1</accession>
<protein>
    <submittedName>
        <fullName evidence="1">Methyltransf_25 domain-containing protein</fullName>
    </submittedName>
</protein>